<feature type="compositionally biased region" description="Basic and acidic residues" evidence="1">
    <location>
        <begin position="82"/>
        <end position="95"/>
    </location>
</feature>
<feature type="compositionally biased region" description="Low complexity" evidence="1">
    <location>
        <begin position="415"/>
        <end position="430"/>
    </location>
</feature>
<dbReference type="GO" id="GO:0000390">
    <property type="term" value="P:spliceosomal complex disassembly"/>
    <property type="evidence" value="ECO:0007669"/>
    <property type="project" value="InterPro"/>
</dbReference>
<feature type="region of interest" description="Disordered" evidence="1">
    <location>
        <begin position="1"/>
        <end position="198"/>
    </location>
</feature>
<feature type="compositionally biased region" description="Basic and acidic residues" evidence="1">
    <location>
        <begin position="14"/>
        <end position="24"/>
    </location>
</feature>
<feature type="compositionally biased region" description="Low complexity" evidence="1">
    <location>
        <begin position="260"/>
        <end position="278"/>
    </location>
</feature>
<name>W2S1Z5_CYPE1</name>
<accession>W2S1Z5</accession>
<dbReference type="STRING" id="1220924.W2S1Z5"/>
<dbReference type="InParanoid" id="W2S1Z5"/>
<protein>
    <submittedName>
        <fullName evidence="2">Uncharacterized protein</fullName>
    </submittedName>
</protein>
<dbReference type="Proteomes" id="UP000030752">
    <property type="component" value="Unassembled WGS sequence"/>
</dbReference>
<dbReference type="HOGENOM" id="CLU_031138_1_0_1"/>
<evidence type="ECO:0000256" key="1">
    <source>
        <dbReference type="SAM" id="MobiDB-lite"/>
    </source>
</evidence>
<proteinExistence type="predicted"/>
<feature type="compositionally biased region" description="Polar residues" evidence="1">
    <location>
        <begin position="169"/>
        <end position="181"/>
    </location>
</feature>
<sequence>MASLFQARRKPKRVVRDDPDHAQDNEDTGPVVKRPGAAKQKSRLRVSFDPGNEDNDSSAVPSENEPSVVRPSKRGISTSLQDRLKQTSLREEDARPSYNKSALDELRNSTPSTPKDLSLTTTSDPESHDNRTIDIASKFGASIPSTASASIPSATEIAERKARRARLAQEQSALPASTTDPNSEDYIPLDAYDSDGEFKPTRMQVGTWHAPTKESDSRLVPEDEDIAEGFDSFVNDNTDPRGRITTDSLNLTSRSARHNAATAREAMRAQIAAAEASSGGDGDSSGDDEAGSGYDSDDAARHHAYELAQTAYGLPSASANSQFLKRQQRRPKQPKETTPVVKLSVGLAGLRERMAAIGVEKGRIERRLAEIEVERQEVKSRQEHIQRSLQQSADELRVLQEEQQARSSGSGEQNGGNAEAVNVNGGNATGSPKEGGQVGERGLETFGSGMSRPPPDDEYE</sequence>
<feature type="region of interest" description="Disordered" evidence="1">
    <location>
        <begin position="230"/>
        <end position="340"/>
    </location>
</feature>
<gene>
    <name evidence="2" type="ORF">HMPREF1541_01894</name>
</gene>
<dbReference type="OrthoDB" id="429427at2759"/>
<feature type="compositionally biased region" description="Low complexity" evidence="1">
    <location>
        <begin position="141"/>
        <end position="156"/>
    </location>
</feature>
<feature type="region of interest" description="Disordered" evidence="1">
    <location>
        <begin position="399"/>
        <end position="460"/>
    </location>
</feature>
<dbReference type="VEuPathDB" id="FungiDB:HMPREF1541_01894"/>
<dbReference type="InterPro" id="IPR028211">
    <property type="entry name" value="Ntr2"/>
</dbReference>
<dbReference type="AlphaFoldDB" id="W2S1Z5"/>
<dbReference type="EMBL" id="KB822718">
    <property type="protein sequence ID" value="ETN42736.1"/>
    <property type="molecule type" value="Genomic_DNA"/>
</dbReference>
<dbReference type="RefSeq" id="XP_008714472.1">
    <property type="nucleotide sequence ID" value="XM_008716250.1"/>
</dbReference>
<dbReference type="Pfam" id="PF15458">
    <property type="entry name" value="NTR2"/>
    <property type="match status" value="1"/>
</dbReference>
<reference evidence="2 3" key="1">
    <citation type="submission" date="2013-03" db="EMBL/GenBank/DDBJ databases">
        <title>The Genome Sequence of Phialophora europaea CBS 101466.</title>
        <authorList>
            <consortium name="The Broad Institute Genomics Platform"/>
            <person name="Cuomo C."/>
            <person name="de Hoog S."/>
            <person name="Gorbushina A."/>
            <person name="Walker B."/>
            <person name="Young S.K."/>
            <person name="Zeng Q."/>
            <person name="Gargeya S."/>
            <person name="Fitzgerald M."/>
            <person name="Haas B."/>
            <person name="Abouelleil A."/>
            <person name="Allen A.W."/>
            <person name="Alvarado L."/>
            <person name="Arachchi H.M."/>
            <person name="Berlin A.M."/>
            <person name="Chapman S.B."/>
            <person name="Gainer-Dewar J."/>
            <person name="Goldberg J."/>
            <person name="Griggs A."/>
            <person name="Gujja S."/>
            <person name="Hansen M."/>
            <person name="Howarth C."/>
            <person name="Imamovic A."/>
            <person name="Ireland A."/>
            <person name="Larimer J."/>
            <person name="McCowan C."/>
            <person name="Murphy C."/>
            <person name="Pearson M."/>
            <person name="Poon T.W."/>
            <person name="Priest M."/>
            <person name="Roberts A."/>
            <person name="Saif S."/>
            <person name="Shea T."/>
            <person name="Sisk P."/>
            <person name="Sykes S."/>
            <person name="Wortman J."/>
            <person name="Nusbaum C."/>
            <person name="Birren B."/>
        </authorList>
    </citation>
    <scope>NUCLEOTIDE SEQUENCE [LARGE SCALE GENOMIC DNA]</scope>
    <source>
        <strain evidence="2 3">CBS 101466</strain>
    </source>
</reference>
<dbReference type="eggNOG" id="ENOG502S5MV">
    <property type="taxonomic scope" value="Eukaryota"/>
</dbReference>
<dbReference type="GeneID" id="19969233"/>
<evidence type="ECO:0000313" key="2">
    <source>
        <dbReference type="EMBL" id="ETN42736.1"/>
    </source>
</evidence>
<keyword evidence="3" id="KW-1185">Reference proteome</keyword>
<feature type="compositionally biased region" description="Polar residues" evidence="1">
    <location>
        <begin position="108"/>
        <end position="124"/>
    </location>
</feature>
<evidence type="ECO:0000313" key="3">
    <source>
        <dbReference type="Proteomes" id="UP000030752"/>
    </source>
</evidence>
<dbReference type="GO" id="GO:0071008">
    <property type="term" value="C:U2-type post-mRNA release spliceosomal complex"/>
    <property type="evidence" value="ECO:0007669"/>
    <property type="project" value="InterPro"/>
</dbReference>
<feature type="compositionally biased region" description="Polar residues" evidence="1">
    <location>
        <begin position="245"/>
        <end position="254"/>
    </location>
</feature>
<organism evidence="2 3">
    <name type="scientific">Cyphellophora europaea (strain CBS 101466)</name>
    <name type="common">Phialophora europaea</name>
    <dbReference type="NCBI Taxonomy" id="1220924"/>
    <lineage>
        <taxon>Eukaryota</taxon>
        <taxon>Fungi</taxon>
        <taxon>Dikarya</taxon>
        <taxon>Ascomycota</taxon>
        <taxon>Pezizomycotina</taxon>
        <taxon>Eurotiomycetes</taxon>
        <taxon>Chaetothyriomycetidae</taxon>
        <taxon>Chaetothyriales</taxon>
        <taxon>Cyphellophoraceae</taxon>
        <taxon>Cyphellophora</taxon>
    </lineage>
</organism>